<dbReference type="Pfam" id="PF16074">
    <property type="entry name" value="PilW"/>
    <property type="match status" value="1"/>
</dbReference>
<dbReference type="InterPro" id="IPR032092">
    <property type="entry name" value="PilW"/>
</dbReference>
<comment type="caution">
    <text evidence="2">The sequence shown here is derived from an EMBL/GenBank/DDBJ whole genome shotgun (WGS) entry which is preliminary data.</text>
</comment>
<keyword evidence="3" id="KW-1185">Reference proteome</keyword>
<dbReference type="Pfam" id="PF07963">
    <property type="entry name" value="N_methyl"/>
    <property type="match status" value="1"/>
</dbReference>
<keyword evidence="1" id="KW-0472">Membrane</keyword>
<dbReference type="Proteomes" id="UP001500657">
    <property type="component" value="Unassembled WGS sequence"/>
</dbReference>
<dbReference type="NCBIfam" id="TIGR02532">
    <property type="entry name" value="IV_pilin_GFxxxE"/>
    <property type="match status" value="1"/>
</dbReference>
<keyword evidence="1" id="KW-1133">Transmembrane helix</keyword>
<evidence type="ECO:0000313" key="2">
    <source>
        <dbReference type="EMBL" id="GAA0240493.1"/>
    </source>
</evidence>
<evidence type="ECO:0000313" key="3">
    <source>
        <dbReference type="Proteomes" id="UP001500657"/>
    </source>
</evidence>
<organism evidence="2 3">
    <name type="scientific">Rhodanobacter caeni</name>
    <dbReference type="NCBI Taxonomy" id="657654"/>
    <lineage>
        <taxon>Bacteria</taxon>
        <taxon>Pseudomonadati</taxon>
        <taxon>Pseudomonadota</taxon>
        <taxon>Gammaproteobacteria</taxon>
        <taxon>Lysobacterales</taxon>
        <taxon>Rhodanobacteraceae</taxon>
        <taxon>Rhodanobacter</taxon>
    </lineage>
</organism>
<dbReference type="RefSeq" id="WP_343879407.1">
    <property type="nucleotide sequence ID" value="NZ_BAAAFO010000001.1"/>
</dbReference>
<accession>A0ABN0U6M8</accession>
<name>A0ABN0U6M8_9GAMM</name>
<feature type="transmembrane region" description="Helical" evidence="1">
    <location>
        <begin position="33"/>
        <end position="52"/>
    </location>
</feature>
<gene>
    <name evidence="2" type="ORF">GCM10009126_02650</name>
</gene>
<protein>
    <submittedName>
        <fullName evidence="2">PilW family protein</fullName>
    </submittedName>
</protein>
<sequence>MIRTILPTTPEAARHERTAHGALRARGFSLVELMVSMVLGLLVVAGLINLFVANRKAYQIQSGNNYLQENLRIASDRLGWSLRMVDFWGGNKVAAVDASGAGGTITAKGDCDGAWATAISSSVTDGGAVVGYDGAAAFPLDAACIGGEANYLKGSDVLVLRYAEPDVLSPGPAASSAAPAVAATITNHPKQIFLLSIPGSSARLFAGTVPGTTGNNSLRRYVHPYQVDMYYLRPCSVPVGSTCTSAADGGMPVPTLMRMHMDTAGNFVSEPVVDGIEQLKFEYGVATAATDMVPTYATAATVTSNNNWANVVAVRVSVIAVNSVRDISVPHVGPYTLGTLNACSYTINQDAAPTTTGCANFTPFGGDKASQFVRAKQEFVVQLRNRVRG</sequence>
<keyword evidence="1" id="KW-0812">Transmembrane</keyword>
<dbReference type="EMBL" id="BAAAFO010000001">
    <property type="protein sequence ID" value="GAA0240493.1"/>
    <property type="molecule type" value="Genomic_DNA"/>
</dbReference>
<evidence type="ECO:0000256" key="1">
    <source>
        <dbReference type="SAM" id="Phobius"/>
    </source>
</evidence>
<dbReference type="PROSITE" id="PS00409">
    <property type="entry name" value="PROKAR_NTER_METHYL"/>
    <property type="match status" value="1"/>
</dbReference>
<dbReference type="InterPro" id="IPR012902">
    <property type="entry name" value="N_methyl_site"/>
</dbReference>
<proteinExistence type="predicted"/>
<reference evidence="2 3" key="1">
    <citation type="journal article" date="2019" name="Int. J. Syst. Evol. Microbiol.">
        <title>The Global Catalogue of Microorganisms (GCM) 10K type strain sequencing project: providing services to taxonomists for standard genome sequencing and annotation.</title>
        <authorList>
            <consortium name="The Broad Institute Genomics Platform"/>
            <consortium name="The Broad Institute Genome Sequencing Center for Infectious Disease"/>
            <person name="Wu L."/>
            <person name="Ma J."/>
        </authorList>
    </citation>
    <scope>NUCLEOTIDE SEQUENCE [LARGE SCALE GENOMIC DNA]</scope>
    <source>
        <strain evidence="2 3">JCM 16242</strain>
    </source>
</reference>